<feature type="transmembrane region" description="Helical" evidence="1">
    <location>
        <begin position="165"/>
        <end position="182"/>
    </location>
</feature>
<gene>
    <name evidence="4" type="ORF">KMZ93_06400</name>
</gene>
<dbReference type="Pfam" id="PF19040">
    <property type="entry name" value="SGNH"/>
    <property type="match status" value="1"/>
</dbReference>
<evidence type="ECO:0000313" key="4">
    <source>
        <dbReference type="EMBL" id="QWG24529.1"/>
    </source>
</evidence>
<feature type="domain" description="Acyltransferase 3" evidence="2">
    <location>
        <begin position="5"/>
        <end position="327"/>
    </location>
</feature>
<evidence type="ECO:0000259" key="3">
    <source>
        <dbReference type="Pfam" id="PF19040"/>
    </source>
</evidence>
<feature type="transmembrane region" description="Helical" evidence="1">
    <location>
        <begin position="217"/>
        <end position="237"/>
    </location>
</feature>
<feature type="transmembrane region" description="Helical" evidence="1">
    <location>
        <begin position="70"/>
        <end position="90"/>
    </location>
</feature>
<dbReference type="Pfam" id="PF01757">
    <property type="entry name" value="Acyl_transf_3"/>
    <property type="match status" value="1"/>
</dbReference>
<dbReference type="InterPro" id="IPR043968">
    <property type="entry name" value="SGNH"/>
</dbReference>
<name>A0A975P2S8_9BRAD</name>
<reference evidence="4 5" key="1">
    <citation type="submission" date="2021-06" db="EMBL/GenBank/DDBJ databases">
        <title>Bradyrhizobium sp. S2-11-4 Genome sequencing.</title>
        <authorList>
            <person name="Jin L."/>
        </authorList>
    </citation>
    <scope>NUCLEOTIDE SEQUENCE [LARGE SCALE GENOMIC DNA]</scope>
    <source>
        <strain evidence="4 5">S2-11-4</strain>
    </source>
</reference>
<dbReference type="PANTHER" id="PTHR23028:SF53">
    <property type="entry name" value="ACYL_TRANSF_3 DOMAIN-CONTAINING PROTEIN"/>
    <property type="match status" value="1"/>
</dbReference>
<dbReference type="EMBL" id="CP076136">
    <property type="protein sequence ID" value="QWG24529.1"/>
    <property type="molecule type" value="Genomic_DNA"/>
</dbReference>
<dbReference type="RefSeq" id="WP_215605272.1">
    <property type="nucleotide sequence ID" value="NZ_CP076136.1"/>
</dbReference>
<sequence length="632" mass="68399">MKYRADIDGLRALAVVPVVLYHAGVPGFPGGFVGVDIFFVISGYLICGMIDADIRKQTFSLGNFYKRRALRILPALFVMFLVTSILAYLYCLPVEFEDYARSLASAAGSISNIYFAGTAGYFDAPAETKPLLHTWSLGVEEQFYLIVPLLMLLAWRVAPKRAGLLFAVAAALSFAAALAVSYRNTTFVFYLTPFRAWELALGALLSIGFLPAPRTAFWKTACGATGMLLVLGAIFLGSPSAPLLLMTALASIGATLVIASSERGISAVGRLLSLRPIVFIGLISYSLYLWHWPLIVFQRTDGLLLAESSGFVARLVLVAASAGIAFLSWKFVEMPFRSKAGGTSKGLVFGVASTAMASTIALCGLVLFLGGAPFRFPERVVSIASYLAYDPSAAFRSGQCYLATNRQQLDVGTCMTLDRKRPNYLLVGDSHAAHLWFGLSSAMPEVNLMQATASACRPAVLPVSRLETRACPKLMHFVFNDFLLHNKVDKILLAASWKDEDIPALSETIATLQSKGFDVTVLGPIVEYDSALPRLLADEILRNNHFVASRTRTAGIRERDRELSRIVAAGGATYLSVYDAVCRDGHCDEFAEADIPLQFDAGHLTAKGSVVVGRRLSTAFIGKLARADDVSN</sequence>
<keyword evidence="5" id="KW-1185">Reference proteome</keyword>
<feature type="transmembrane region" description="Helical" evidence="1">
    <location>
        <begin position="7"/>
        <end position="24"/>
    </location>
</feature>
<dbReference type="InterPro" id="IPR002656">
    <property type="entry name" value="Acyl_transf_3_dom"/>
</dbReference>
<feature type="transmembrane region" description="Helical" evidence="1">
    <location>
        <begin position="243"/>
        <end position="260"/>
    </location>
</feature>
<keyword evidence="1" id="KW-1133">Transmembrane helix</keyword>
<feature type="domain" description="SGNH" evidence="3">
    <location>
        <begin position="400"/>
        <end position="616"/>
    </location>
</feature>
<keyword evidence="1" id="KW-0812">Transmembrane</keyword>
<evidence type="ECO:0000313" key="5">
    <source>
        <dbReference type="Proteomes" id="UP000676951"/>
    </source>
</evidence>
<feature type="transmembrane region" description="Helical" evidence="1">
    <location>
        <begin position="188"/>
        <end position="210"/>
    </location>
</feature>
<feature type="transmembrane region" description="Helical" evidence="1">
    <location>
        <begin position="272"/>
        <end position="291"/>
    </location>
</feature>
<dbReference type="Proteomes" id="UP000676951">
    <property type="component" value="Chromosome"/>
</dbReference>
<evidence type="ECO:0000259" key="2">
    <source>
        <dbReference type="Pfam" id="PF01757"/>
    </source>
</evidence>
<keyword evidence="4" id="KW-0012">Acyltransferase</keyword>
<feature type="transmembrane region" description="Helical" evidence="1">
    <location>
        <begin position="142"/>
        <end position="158"/>
    </location>
</feature>
<protein>
    <submittedName>
        <fullName evidence="4">Acyltransferase</fullName>
    </submittedName>
</protein>
<evidence type="ECO:0000256" key="1">
    <source>
        <dbReference type="SAM" id="Phobius"/>
    </source>
</evidence>
<accession>A0A975P2S8</accession>
<keyword evidence="1" id="KW-0472">Membrane</keyword>
<dbReference type="GO" id="GO:0016747">
    <property type="term" value="F:acyltransferase activity, transferring groups other than amino-acyl groups"/>
    <property type="evidence" value="ECO:0007669"/>
    <property type="project" value="InterPro"/>
</dbReference>
<organism evidence="4 5">
    <name type="scientific">Bradyrhizobium sediminis</name>
    <dbReference type="NCBI Taxonomy" id="2840469"/>
    <lineage>
        <taxon>Bacteria</taxon>
        <taxon>Pseudomonadati</taxon>
        <taxon>Pseudomonadota</taxon>
        <taxon>Alphaproteobacteria</taxon>
        <taxon>Hyphomicrobiales</taxon>
        <taxon>Nitrobacteraceae</taxon>
        <taxon>Bradyrhizobium</taxon>
    </lineage>
</organism>
<dbReference type="GO" id="GO:0009103">
    <property type="term" value="P:lipopolysaccharide biosynthetic process"/>
    <property type="evidence" value="ECO:0007669"/>
    <property type="project" value="TreeGrafter"/>
</dbReference>
<dbReference type="AlphaFoldDB" id="A0A975P2S8"/>
<keyword evidence="4" id="KW-0808">Transferase</keyword>
<feature type="transmembrane region" description="Helical" evidence="1">
    <location>
        <begin position="344"/>
        <end position="369"/>
    </location>
</feature>
<dbReference type="PANTHER" id="PTHR23028">
    <property type="entry name" value="ACETYLTRANSFERASE"/>
    <property type="match status" value="1"/>
</dbReference>
<dbReference type="InterPro" id="IPR050879">
    <property type="entry name" value="Acyltransferase_3"/>
</dbReference>
<feature type="transmembrane region" description="Helical" evidence="1">
    <location>
        <begin position="311"/>
        <end position="332"/>
    </location>
</feature>
<dbReference type="GO" id="GO:0016020">
    <property type="term" value="C:membrane"/>
    <property type="evidence" value="ECO:0007669"/>
    <property type="project" value="TreeGrafter"/>
</dbReference>
<proteinExistence type="predicted"/>